<evidence type="ECO:0000313" key="3">
    <source>
        <dbReference type="Proteomes" id="UP000031552"/>
    </source>
</evidence>
<dbReference type="CDD" id="cd00609">
    <property type="entry name" value="AAT_like"/>
    <property type="match status" value="1"/>
</dbReference>
<dbReference type="Gene3D" id="3.90.1150.10">
    <property type="entry name" value="Aspartate Aminotransferase, domain 1"/>
    <property type="match status" value="1"/>
</dbReference>
<dbReference type="STRING" id="1437425.CSEC_2076"/>
<evidence type="ECO:0000259" key="1">
    <source>
        <dbReference type="Pfam" id="PF00155"/>
    </source>
</evidence>
<sequence length="373" mass="42303">MILPPFKLEEFWKKYEFSTPYLLCCSDAETWEMKEILTLADEGSKKLWESLHFGYTEAPGHPTLREEIAGLYSTLTPDDIFTFAGAEEGIYCGLKVLIKPRDHVIVIDPFYQSLGTLPEAFGAHVTAVSLKFENQWKLDLSEVKKAFRANTKLLILNYPHNPTGALLDKETQEGLIELARKEGAYIFSDEVYRFLELDESSRLPSLADAYEKGISINVMTKSFGLAGLRVGWMATKDTDVLRQAGSYKLYTSICNSAPSEILAIMALRAKETLLKRNREIIFANLKILDEFMKRNQKALSWVRPSCGTMAVIKLLLPHSVENFAEDLVKSEGVLIMPGSNFDLPGNFFRIGFGKKNFQDCLNRFESFLQKFQN</sequence>
<dbReference type="RefSeq" id="WP_041018433.1">
    <property type="nucleotide sequence ID" value="NZ_CCEJ010000010.1"/>
</dbReference>
<dbReference type="EMBL" id="CCEJ010000010">
    <property type="protein sequence ID" value="CDR34882.1"/>
    <property type="molecule type" value="Genomic_DNA"/>
</dbReference>
<dbReference type="Proteomes" id="UP000031552">
    <property type="component" value="Unassembled WGS sequence"/>
</dbReference>
<dbReference type="GO" id="GO:0008483">
    <property type="term" value="F:transaminase activity"/>
    <property type="evidence" value="ECO:0007669"/>
    <property type="project" value="UniProtKB-KW"/>
</dbReference>
<reference evidence="2" key="2">
    <citation type="submission" date="2014-09" db="EMBL/GenBank/DDBJ databases">
        <title>Criblamydia sequanensis harbors a mega-plasmid encoding arsenite resistance.</title>
        <authorList>
            <person name="Bertelli C."/>
            <person name="Goesmann A."/>
            <person name="Greub G."/>
        </authorList>
    </citation>
    <scope>NUCLEOTIDE SEQUENCE [LARGE SCALE GENOMIC DNA]</scope>
    <source>
        <strain evidence="2">CRIB-18</strain>
    </source>
</reference>
<keyword evidence="2" id="KW-0808">Transferase</keyword>
<dbReference type="eggNOG" id="COG0436">
    <property type="taxonomic scope" value="Bacteria"/>
</dbReference>
<dbReference type="InterPro" id="IPR015421">
    <property type="entry name" value="PyrdxlP-dep_Trfase_major"/>
</dbReference>
<dbReference type="InterPro" id="IPR004839">
    <property type="entry name" value="Aminotransferase_I/II_large"/>
</dbReference>
<proteinExistence type="predicted"/>
<dbReference type="OrthoDB" id="9802328at2"/>
<reference evidence="2" key="1">
    <citation type="submission" date="2013-12" db="EMBL/GenBank/DDBJ databases">
        <authorList>
            <person name="Linke B."/>
        </authorList>
    </citation>
    <scope>NUCLEOTIDE SEQUENCE [LARGE SCALE GENOMIC DNA]</scope>
    <source>
        <strain evidence="2">CRIB-18</strain>
    </source>
</reference>
<dbReference type="InterPro" id="IPR015422">
    <property type="entry name" value="PyrdxlP-dep_Trfase_small"/>
</dbReference>
<dbReference type="PANTHER" id="PTHR43510:SF1">
    <property type="entry name" value="AMINOTRANSFERASE FUNCTION, HYPOTHETICAL (EUROFUNG)"/>
    <property type="match status" value="1"/>
</dbReference>
<keyword evidence="2" id="KW-0032">Aminotransferase</keyword>
<dbReference type="InterPro" id="IPR015424">
    <property type="entry name" value="PyrdxlP-dep_Trfase"/>
</dbReference>
<dbReference type="GO" id="GO:0030170">
    <property type="term" value="F:pyridoxal phosphate binding"/>
    <property type="evidence" value="ECO:0007669"/>
    <property type="project" value="InterPro"/>
</dbReference>
<comment type="caution">
    <text evidence="2">The sequence shown here is derived from an EMBL/GenBank/DDBJ whole genome shotgun (WGS) entry which is preliminary data.</text>
</comment>
<protein>
    <submittedName>
        <fullName evidence="2">Aminotransferase</fullName>
    </submittedName>
</protein>
<dbReference type="PANTHER" id="PTHR43510">
    <property type="entry name" value="AMINOTRANSFERASE FUNCTION, HYPOTHETICAL (EUROFUNG)"/>
    <property type="match status" value="1"/>
</dbReference>
<keyword evidence="3" id="KW-1185">Reference proteome</keyword>
<dbReference type="Gene3D" id="3.40.640.10">
    <property type="entry name" value="Type I PLP-dependent aspartate aminotransferase-like (Major domain)"/>
    <property type="match status" value="1"/>
</dbReference>
<dbReference type="AlphaFoldDB" id="A0A090D068"/>
<organism evidence="2 3">
    <name type="scientific">Candidatus Criblamydia sequanensis CRIB-18</name>
    <dbReference type="NCBI Taxonomy" id="1437425"/>
    <lineage>
        <taxon>Bacteria</taxon>
        <taxon>Pseudomonadati</taxon>
        <taxon>Chlamydiota</taxon>
        <taxon>Chlamydiia</taxon>
        <taxon>Parachlamydiales</taxon>
        <taxon>Candidatus Criblamydiaceae</taxon>
        <taxon>Candidatus Criblamydia</taxon>
    </lineage>
</organism>
<dbReference type="Pfam" id="PF00155">
    <property type="entry name" value="Aminotran_1_2"/>
    <property type="match status" value="1"/>
</dbReference>
<accession>A0A090D068</accession>
<evidence type="ECO:0000313" key="2">
    <source>
        <dbReference type="EMBL" id="CDR34882.1"/>
    </source>
</evidence>
<gene>
    <name evidence="2" type="ORF">CSEC_2076</name>
</gene>
<feature type="domain" description="Aminotransferase class I/classII large" evidence="1">
    <location>
        <begin position="53"/>
        <end position="352"/>
    </location>
</feature>
<dbReference type="SUPFAM" id="SSF53383">
    <property type="entry name" value="PLP-dependent transferases"/>
    <property type="match status" value="1"/>
</dbReference>
<name>A0A090D068_9BACT</name>